<evidence type="ECO:0000313" key="2">
    <source>
        <dbReference type="EnsemblMetazoa" id="Aqu2.1.34974_001"/>
    </source>
</evidence>
<organism evidence="2">
    <name type="scientific">Amphimedon queenslandica</name>
    <name type="common">Sponge</name>
    <dbReference type="NCBI Taxonomy" id="400682"/>
    <lineage>
        <taxon>Eukaryota</taxon>
        <taxon>Metazoa</taxon>
        <taxon>Porifera</taxon>
        <taxon>Demospongiae</taxon>
        <taxon>Heteroscleromorpha</taxon>
        <taxon>Haplosclerida</taxon>
        <taxon>Niphatidae</taxon>
        <taxon>Amphimedon</taxon>
    </lineage>
</organism>
<accession>A0A1X7V565</accession>
<dbReference type="AlphaFoldDB" id="A0A1X7V565"/>
<protein>
    <submittedName>
        <fullName evidence="2">Uncharacterized protein</fullName>
    </submittedName>
</protein>
<feature type="compositionally biased region" description="Pro residues" evidence="1">
    <location>
        <begin position="33"/>
        <end position="45"/>
    </location>
</feature>
<dbReference type="InParanoid" id="A0A1X7V565"/>
<dbReference type="EnsemblMetazoa" id="Aqu2.1.34974_001">
    <property type="protein sequence ID" value="Aqu2.1.34974_001"/>
    <property type="gene ID" value="Aqu2.1.34974"/>
</dbReference>
<evidence type="ECO:0000256" key="1">
    <source>
        <dbReference type="SAM" id="MobiDB-lite"/>
    </source>
</evidence>
<feature type="compositionally biased region" description="Gly residues" evidence="1">
    <location>
        <begin position="75"/>
        <end position="101"/>
    </location>
</feature>
<feature type="region of interest" description="Disordered" evidence="1">
    <location>
        <begin position="1"/>
        <end position="110"/>
    </location>
</feature>
<sequence>MNSEPGTPNGLPPPVPLHEPGDNSAPLGDRRPPPPPIRPLPTPLPRPEDERPDNVAADCGSCCRCQVGTARRGLGEGGGAGRGGGRGGGSTGRGARTGGRPGRGRGELEQ</sequence>
<proteinExistence type="predicted"/>
<name>A0A1X7V565_AMPQE</name>
<reference evidence="2" key="1">
    <citation type="submission" date="2017-05" db="UniProtKB">
        <authorList>
            <consortium name="EnsemblMetazoa"/>
        </authorList>
    </citation>
    <scope>IDENTIFICATION</scope>
</reference>